<dbReference type="Pfam" id="PF05786">
    <property type="entry name" value="Cnd2"/>
    <property type="match status" value="2"/>
</dbReference>
<evidence type="ECO:0000256" key="7">
    <source>
        <dbReference type="ARBA" id="ARBA00022618"/>
    </source>
</evidence>
<evidence type="ECO:0000256" key="6">
    <source>
        <dbReference type="ARBA" id="ARBA00022490"/>
    </source>
</evidence>
<evidence type="ECO:0000256" key="12">
    <source>
        <dbReference type="SAM" id="MobiDB-lite"/>
    </source>
</evidence>
<protein>
    <recommendedName>
        <fullName evidence="4 11">Condensin complex subunit 2</fullName>
    </recommendedName>
</protein>
<evidence type="ECO:0000256" key="9">
    <source>
        <dbReference type="ARBA" id="ARBA00023067"/>
    </source>
</evidence>
<dbReference type="GO" id="GO:0007076">
    <property type="term" value="P:mitotic chromosome condensation"/>
    <property type="evidence" value="ECO:0007669"/>
    <property type="project" value="InterPro"/>
</dbReference>
<dbReference type="GO" id="GO:0005737">
    <property type="term" value="C:cytoplasm"/>
    <property type="evidence" value="ECO:0007669"/>
    <property type="project" value="UniProtKB-SubCell"/>
</dbReference>
<keyword evidence="8 11" id="KW-0498">Mitosis</keyword>
<dbReference type="PANTHER" id="PTHR13108:SF9">
    <property type="entry name" value="CONDENSIN COMPLEX SUBUNIT 2"/>
    <property type="match status" value="1"/>
</dbReference>
<gene>
    <name evidence="13" type="ORF">WICPIJ_004240</name>
</gene>
<comment type="similarity">
    <text evidence="3 11">Belongs to the CND2 (condensin subunit 2) family.</text>
</comment>
<evidence type="ECO:0000313" key="14">
    <source>
        <dbReference type="Proteomes" id="UP000774326"/>
    </source>
</evidence>
<dbReference type="PIRSF" id="PIRSF017126">
    <property type="entry name" value="Condensin_H"/>
    <property type="match status" value="1"/>
</dbReference>
<feature type="region of interest" description="Disordered" evidence="12">
    <location>
        <begin position="672"/>
        <end position="705"/>
    </location>
</feature>
<keyword evidence="6" id="KW-0963">Cytoplasm</keyword>
<feature type="compositionally biased region" description="Polar residues" evidence="12">
    <location>
        <begin position="672"/>
        <end position="685"/>
    </location>
</feature>
<evidence type="ECO:0000256" key="1">
    <source>
        <dbReference type="ARBA" id="ARBA00004286"/>
    </source>
</evidence>
<evidence type="ECO:0000256" key="8">
    <source>
        <dbReference type="ARBA" id="ARBA00022776"/>
    </source>
</evidence>
<comment type="function">
    <text evidence="11">Regulatory subunit of the condensin complex, a complex required for conversion of interphase chromatin into mitotic-like condense chromosomes.</text>
</comment>
<keyword evidence="7 11" id="KW-0132">Cell division</keyword>
<organism evidence="13 14">
    <name type="scientific">Wickerhamomyces pijperi</name>
    <name type="common">Yeast</name>
    <name type="synonym">Pichia pijperi</name>
    <dbReference type="NCBI Taxonomy" id="599730"/>
    <lineage>
        <taxon>Eukaryota</taxon>
        <taxon>Fungi</taxon>
        <taxon>Dikarya</taxon>
        <taxon>Ascomycota</taxon>
        <taxon>Saccharomycotina</taxon>
        <taxon>Saccharomycetes</taxon>
        <taxon>Phaffomycetales</taxon>
        <taxon>Wickerhamomycetaceae</taxon>
        <taxon>Wickerhamomyces</taxon>
    </lineage>
</organism>
<dbReference type="InterPro" id="IPR022816">
    <property type="entry name" value="Condensin_barren_su2"/>
</dbReference>
<keyword evidence="10 11" id="KW-0131">Cell cycle</keyword>
<dbReference type="AlphaFoldDB" id="A0A9P8Q681"/>
<evidence type="ECO:0000313" key="13">
    <source>
        <dbReference type="EMBL" id="KAH3684776.1"/>
    </source>
</evidence>
<dbReference type="GO" id="GO:0051301">
    <property type="term" value="P:cell division"/>
    <property type="evidence" value="ECO:0007669"/>
    <property type="project" value="UniProtKB-KW"/>
</dbReference>
<dbReference type="GO" id="GO:0003682">
    <property type="term" value="F:chromatin binding"/>
    <property type="evidence" value="ECO:0007669"/>
    <property type="project" value="TreeGrafter"/>
</dbReference>
<evidence type="ECO:0000256" key="11">
    <source>
        <dbReference type="PIRNR" id="PIRNR017126"/>
    </source>
</evidence>
<proteinExistence type="inferred from homology"/>
<evidence type="ECO:0000256" key="3">
    <source>
        <dbReference type="ARBA" id="ARBA00009471"/>
    </source>
</evidence>
<dbReference type="Proteomes" id="UP000774326">
    <property type="component" value="Unassembled WGS sequence"/>
</dbReference>
<evidence type="ECO:0000256" key="2">
    <source>
        <dbReference type="ARBA" id="ARBA00004496"/>
    </source>
</evidence>
<sequence>MTEQLPVAPQSQDFEKWLRMATDNKINTQNSWNLSLIDYFHDLTFLKDGDNVNFQKASATLDGCVKIYVSRVDSAATETGKLLNGLSSEAQKKKGGNHLQEGDNEEGEVLDEDLVFGRTKRALNKNIVKKTLVSFDVIKVKNGDLEVYVDPLIKKSIAEFDEGGTKSLLLNMLNINNAMKLALDTTDTAEVVDLGCEDDDTRGDATVKYPDILTDLSEEPNVLPLHEDLDSTDQFAEPITPEQRDYPVDAQDQRDEEQSTTPLDPDHTLTEEQMTDYIIGNIGKLADMFSTIIRQSTLESCSSLKELKDVIDNKRAADDLLKELESMDVYHIPSTPSNMQVIYDDKPQDFSFGGDNFDYYDTPDQEEEDLANTSKFNSIFFDDDMDDEIDNFGISMRMLFNQEKSFIDAREATMIEQQENDEKTGAITNIPDDNLLAYFDNNQKHNWAGPEHWKIQKVKKSFNYQPLNQENNEEIQDPEELDENGNVIEKDKVEKAKFTIDFMSDLDIPAREKFMLKDRPQILRVADMTSKTHHVLPDDKNFTTKNFIKLFIKDQVIHSRFNSAARNDDIIGASIFADSIHMTNHDSTEINNADFFNDHSDNDGYDDYDVGYGDYDAYGNLQQTQSAPSVSASQKNEPLAFSRVAKRVDVRLLKDNLWNTLSQEVIVRNTQASQAQMETTSNSSHRMTDEVRSPPRKRPTLVPLSQPEDPLKFSDIVQDLGMRYDTKARSDISTSFCFISLLHLANEKGFAIESTKGNKDLLIKDIPHDFTLIPHADNEL</sequence>
<dbReference type="EMBL" id="JAEUBG010002324">
    <property type="protein sequence ID" value="KAH3684776.1"/>
    <property type="molecule type" value="Genomic_DNA"/>
</dbReference>
<reference evidence="13" key="1">
    <citation type="journal article" date="2021" name="Open Biol.">
        <title>Shared evolutionary footprints suggest mitochondrial oxidative damage underlies multiple complex I losses in fungi.</title>
        <authorList>
            <person name="Schikora-Tamarit M.A."/>
            <person name="Marcet-Houben M."/>
            <person name="Nosek J."/>
            <person name="Gabaldon T."/>
        </authorList>
    </citation>
    <scope>NUCLEOTIDE SEQUENCE</scope>
    <source>
        <strain evidence="13">CBS2887</strain>
    </source>
</reference>
<keyword evidence="5" id="KW-0158">Chromosome</keyword>
<name>A0A9P8Q681_WICPI</name>
<feature type="region of interest" description="Disordered" evidence="12">
    <location>
        <begin position="236"/>
        <end position="269"/>
    </location>
</feature>
<keyword evidence="14" id="KW-1185">Reference proteome</keyword>
<comment type="subcellular location">
    <subcellularLocation>
        <location evidence="1">Chromosome</location>
    </subcellularLocation>
    <subcellularLocation>
        <location evidence="2">Cytoplasm</location>
    </subcellularLocation>
</comment>
<evidence type="ECO:0000256" key="4">
    <source>
        <dbReference type="ARBA" id="ARBA00016065"/>
    </source>
</evidence>
<dbReference type="OrthoDB" id="362021at2759"/>
<feature type="compositionally biased region" description="Basic and acidic residues" evidence="12">
    <location>
        <begin position="242"/>
        <end position="257"/>
    </location>
</feature>
<evidence type="ECO:0000256" key="5">
    <source>
        <dbReference type="ARBA" id="ARBA00022454"/>
    </source>
</evidence>
<reference evidence="13" key="2">
    <citation type="submission" date="2021-01" db="EMBL/GenBank/DDBJ databases">
        <authorList>
            <person name="Schikora-Tamarit M.A."/>
        </authorList>
    </citation>
    <scope>NUCLEOTIDE SEQUENCE</scope>
    <source>
        <strain evidence="13">CBS2887</strain>
    </source>
</reference>
<keyword evidence="9 11" id="KW-0226">DNA condensation</keyword>
<dbReference type="GO" id="GO:0000796">
    <property type="term" value="C:condensin complex"/>
    <property type="evidence" value="ECO:0007669"/>
    <property type="project" value="InterPro"/>
</dbReference>
<evidence type="ECO:0000256" key="10">
    <source>
        <dbReference type="ARBA" id="ARBA00023306"/>
    </source>
</evidence>
<comment type="caution">
    <text evidence="13">The sequence shown here is derived from an EMBL/GenBank/DDBJ whole genome shotgun (WGS) entry which is preliminary data.</text>
</comment>
<dbReference type="PANTHER" id="PTHR13108">
    <property type="entry name" value="CONDENSIN COMPLEX SUBUNIT 2"/>
    <property type="match status" value="1"/>
</dbReference>
<accession>A0A9P8Q681</accession>